<protein>
    <submittedName>
        <fullName evidence="2">Uncharacterized protein</fullName>
    </submittedName>
</protein>
<gene>
    <name evidence="2" type="ORF">SAPINGB_P005239</name>
</gene>
<dbReference type="EMBL" id="CABVLU010000004">
    <property type="protein sequence ID" value="VVT56734.1"/>
    <property type="molecule type" value="Genomic_DNA"/>
</dbReference>
<organism evidence="2 3">
    <name type="scientific">Magnusiomyces paraingens</name>
    <dbReference type="NCBI Taxonomy" id="2606893"/>
    <lineage>
        <taxon>Eukaryota</taxon>
        <taxon>Fungi</taxon>
        <taxon>Dikarya</taxon>
        <taxon>Ascomycota</taxon>
        <taxon>Saccharomycotina</taxon>
        <taxon>Dipodascomycetes</taxon>
        <taxon>Dipodascales</taxon>
        <taxon>Dipodascaceae</taxon>
        <taxon>Magnusiomyces</taxon>
    </lineage>
</organism>
<evidence type="ECO:0000313" key="3">
    <source>
        <dbReference type="Proteomes" id="UP000398389"/>
    </source>
</evidence>
<dbReference type="OrthoDB" id="6585699at2759"/>
<proteinExistence type="predicted"/>
<dbReference type="GO" id="GO:0007059">
    <property type="term" value="P:chromosome segregation"/>
    <property type="evidence" value="ECO:0007669"/>
    <property type="project" value="InterPro"/>
</dbReference>
<dbReference type="AlphaFoldDB" id="A0A5E8BZ65"/>
<feature type="compositionally biased region" description="Basic and acidic residues" evidence="1">
    <location>
        <begin position="362"/>
        <end position="375"/>
    </location>
</feature>
<dbReference type="Pfam" id="PF05238">
    <property type="entry name" value="CENP-N"/>
    <property type="match status" value="1"/>
</dbReference>
<accession>A0A5E8BZ65</accession>
<dbReference type="GeneID" id="43584053"/>
<sequence length="463" mass="51560">MPTTRSAAQFLPDNYISKAYSEQYNKVLHALPRNTLLRLVQDWLQDSRFIALLHWPTVYTQTNTRDQNRAVKILLAQYQKMEGHKSPTKRNLVQNIIYDLWPDGLSLMQVAQADVARFLDRVNKKSRGPTPETISNTSGQLPHAWTYSAVSVASGSLGAPLRPYTVSHIEPGPFLARFCEALYPIICGHVSAHQHPTESLFVVRIQVFEEQSITNIRKIGTRLKSSRDSGLGRIKADLAPVFLAVPLSSSYVLHTFPRRAVAKAYVTAALNALTAALSRVRRPIIVTSVDALPTKSLECLLSLTSVARGSASLGPWSKFGAGTAEPRIFSKKRKKQSTVQKLLDGYLQTPQTKKRRLINIRFHGEPEPPQKKTNQDDDDDDEVIVTHAKIPTFEVKIKEPYRGGSGFLPTLTTRFEGTNVYQGLEMLAYAGVLDAQRAPKWLTEQQATTTATVTNGKFTIGIK</sequence>
<dbReference type="InterPro" id="IPR007902">
    <property type="entry name" value="Chl4/mis15/CENP-N"/>
</dbReference>
<dbReference type="RefSeq" id="XP_031855844.1">
    <property type="nucleotide sequence ID" value="XM_031999953.1"/>
</dbReference>
<dbReference type="Gene3D" id="3.10.20.720">
    <property type="match status" value="1"/>
</dbReference>
<evidence type="ECO:0000256" key="1">
    <source>
        <dbReference type="SAM" id="MobiDB-lite"/>
    </source>
</evidence>
<name>A0A5E8BZ65_9ASCO</name>
<dbReference type="GO" id="GO:0034080">
    <property type="term" value="P:CENP-A containing chromatin assembly"/>
    <property type="evidence" value="ECO:0007669"/>
    <property type="project" value="InterPro"/>
</dbReference>
<evidence type="ECO:0000313" key="2">
    <source>
        <dbReference type="EMBL" id="VVT56734.1"/>
    </source>
</evidence>
<feature type="region of interest" description="Disordered" evidence="1">
    <location>
        <begin position="361"/>
        <end position="380"/>
    </location>
</feature>
<dbReference type="Proteomes" id="UP000398389">
    <property type="component" value="Unassembled WGS sequence"/>
</dbReference>
<reference evidence="2 3" key="1">
    <citation type="submission" date="2019-09" db="EMBL/GenBank/DDBJ databases">
        <authorList>
            <person name="Brejova B."/>
        </authorList>
    </citation>
    <scope>NUCLEOTIDE SEQUENCE [LARGE SCALE GENOMIC DNA]</scope>
</reference>
<keyword evidence="3" id="KW-1185">Reference proteome</keyword>